<keyword evidence="2" id="KW-1185">Reference proteome</keyword>
<accession>A0ACC2R1R0</accession>
<protein>
    <submittedName>
        <fullName evidence="1">Uncharacterized protein</fullName>
    </submittedName>
</protein>
<sequence>MSNKKLESAKSFATLLDPLECPFREFRDNELHADAWGLSTAAYKALLHNQMNKAATKTSHESGQRSGVSSISPKMAALGSALWVDDQTQPLPRSARQYLHGWIRAEDLAMDRWGAELTIFEENDQMVIADVQLCHAQVLLRSSFCRRVLSACFMLERVDLIVEHQWELFSCVFAPEGWRAKYHIYSPGLKAGGGPQHKPTLSKNGCYLVRLFFLGAWRCVWVNDQVPVDTSGAPLLPFSPLLTHPPAKPGSNRIPPAVTAGVIYLWPLLLTKALLKLAAPDMNSDEDDTDNVEDEPMHHFDIVHALTGSINISYLITKTMTSDDLWVRITNEVPVFTWDDEEEGSTIRTKSTKKPTAKELASVVKRSYAMTYGVLKDTKEFPPYHLPGITPGHEQVLLITMARDLPLKKPLPEPEVALWKYYRWVDWARAHGLYEAYDCPRTKYLKVNGLLKSSYAPHLLDVQSTESITMGFIEEHVKSNIQRDDDDDLPSKKKKKDVTKSQIQQQLVQNLQVKAELREWIQFSTFFPLLQCIHVVYHPSLYNYTSAGSCPPIRVTSKAPAKLADIVAPKYSPLYLQLDGPEVNTLRMCFTAIHPRILLNSGSPVNDYIESGHVVLEEFEWFNDTALPIQKAFMATRKYNALEIDLEPGRHYFRIWTHYRINWHLMLISESSVLLGTRDVIQGAAVRECPWASRFLLNLQSAFTNWAKTSRSSPAIALAADREFFRSYLPDLVWDNDEVGYDRHLLHWMFRQALQSLLLKTMNQTEMKTVSHVLRKYLCDPDFGFPDKPRPPKSLRDIADLEVCDCLMPEIEAVELMEEQLPEVLVDQDNFLSESGEHVAHEEKPLVAPEVMDKLLKAPEPPVVSQICEMATDELHCAILKEEREKMIRKHEAAIVLQAHWRGTWARKVLTANITCTAEVTKYLMDRAFGSLEALTMLMNEFFLVYPGTKRAYSVASALSGVYGLQQHTGTTAITSKCQWVPHFQGVFYCHTPVKVHFDVQSTVSHNTVEVYNNDTGEQLPQVYNSHITFDFVPNHLGYTVLGHATIPQVSGINFDAHWQLTVMSSLNGAFHICDNEDPCKELPLPQSNKLHIDEIFLPNRRNILGGIQISVTKHEAISFRAAASSSDLEMVATLRSILPNGKTEDLATCSGKGEIYWPYIRLEPASANRKSHISARDLFMPSRSLLRTGKSMKNSPHFHAKNRSVSKLKINNETKTYSIEVTCPEGWPLTLDQWRRVDEVRNSIESLYILQLPKKGTAKEKEKVMTKPGKSGSAKDKTEKAPQQLMGQQPLPGDAFVELECGLAAGSGAVARRDDERDQVFAAARKSWAASEPGRNQRGAQIRKEFRAEFLVAPPPPPGPTPTDTDESTRSGSSSARIDEAVMFEHTEEVAKEPDPIQRPTPVSETEMVEMTVEVEEETLYLTMPEQLRDKFIPLDFLPLCMKELTEEESVLVTPDMAEAAKNERHARIDASLERMHELQIYNEEHVIGRQRNRCKMLEKLFVDANFDPEITQVLEEKEEAIAQEVLLRNLSATKKKMEAKKK</sequence>
<evidence type="ECO:0000313" key="1">
    <source>
        <dbReference type="EMBL" id="KAJ8727879.1"/>
    </source>
</evidence>
<dbReference type="Proteomes" id="UP001231649">
    <property type="component" value="Chromosome 9"/>
</dbReference>
<comment type="caution">
    <text evidence="1">The sequence shown here is derived from an EMBL/GenBank/DDBJ whole genome shotgun (WGS) entry which is preliminary data.</text>
</comment>
<gene>
    <name evidence="1" type="ORF">PYW08_016264</name>
</gene>
<organism evidence="1 2">
    <name type="scientific">Mythimna loreyi</name>
    <dbReference type="NCBI Taxonomy" id="667449"/>
    <lineage>
        <taxon>Eukaryota</taxon>
        <taxon>Metazoa</taxon>
        <taxon>Ecdysozoa</taxon>
        <taxon>Arthropoda</taxon>
        <taxon>Hexapoda</taxon>
        <taxon>Insecta</taxon>
        <taxon>Pterygota</taxon>
        <taxon>Neoptera</taxon>
        <taxon>Endopterygota</taxon>
        <taxon>Lepidoptera</taxon>
        <taxon>Glossata</taxon>
        <taxon>Ditrysia</taxon>
        <taxon>Noctuoidea</taxon>
        <taxon>Noctuidae</taxon>
        <taxon>Noctuinae</taxon>
        <taxon>Hadenini</taxon>
        <taxon>Mythimna</taxon>
    </lineage>
</organism>
<dbReference type="EMBL" id="CM056785">
    <property type="protein sequence ID" value="KAJ8727879.1"/>
    <property type="molecule type" value="Genomic_DNA"/>
</dbReference>
<evidence type="ECO:0000313" key="2">
    <source>
        <dbReference type="Proteomes" id="UP001231649"/>
    </source>
</evidence>
<proteinExistence type="predicted"/>
<reference evidence="1" key="1">
    <citation type="submission" date="2023-03" db="EMBL/GenBank/DDBJ databases">
        <title>Chromosome-level genomes of two armyworms, Mythimna separata and Mythimna loreyi, provide insights into the biosynthesis and reception of sex pheromones.</title>
        <authorList>
            <person name="Zhao H."/>
        </authorList>
    </citation>
    <scope>NUCLEOTIDE SEQUENCE</scope>
    <source>
        <strain evidence="1">BeijingLab</strain>
    </source>
</reference>
<name>A0ACC2R1R0_9NEOP</name>